<comment type="caution">
    <text evidence="18">The sequence shown here is derived from an EMBL/GenBank/DDBJ whole genome shotgun (WGS) entry which is preliminary data.</text>
</comment>
<dbReference type="RefSeq" id="XP_044725841.1">
    <property type="nucleotide sequence ID" value="XM_044859441.1"/>
</dbReference>
<dbReference type="PANTHER" id="PTHR46529">
    <property type="entry name" value="TRNA WYBUTOSINE-SYNTHESIZING PROTEIN 4"/>
    <property type="match status" value="1"/>
</dbReference>
<dbReference type="Proteomes" id="UP000824596">
    <property type="component" value="Unassembled WGS sequence"/>
</dbReference>
<evidence type="ECO:0000256" key="5">
    <source>
        <dbReference type="ARBA" id="ARBA00012779"/>
    </source>
</evidence>
<accession>A0A9P8SM92</accession>
<comment type="function">
    <text evidence="11">Probable S-adenosyl-L-methionine-dependent methyltransferase that acts as a component of the wybutosine biosynthesis pathway. Wybutosine is a hyper modified guanosine with a tricyclic base found at the 3'-position adjacent to the anticodon of eukaryotic phenylalanine tRNA. May methylate the carboxyl group of leucine residues to form alpha-leucine ester residues.</text>
</comment>
<feature type="region of interest" description="Disordered" evidence="16">
    <location>
        <begin position="308"/>
        <end position="328"/>
    </location>
</feature>
<dbReference type="Gene3D" id="3.40.50.150">
    <property type="entry name" value="Vaccinia Virus protein VP39"/>
    <property type="match status" value="1"/>
</dbReference>
<dbReference type="GO" id="GO:0008175">
    <property type="term" value="F:tRNA methyltransferase activity"/>
    <property type="evidence" value="ECO:0007669"/>
    <property type="project" value="TreeGrafter"/>
</dbReference>
<keyword evidence="9" id="KW-0949">S-adenosyl-L-methionine</keyword>
<evidence type="ECO:0000259" key="17">
    <source>
        <dbReference type="PROSITE" id="PS51184"/>
    </source>
</evidence>
<evidence type="ECO:0000256" key="12">
    <source>
        <dbReference type="ARBA" id="ARBA00029750"/>
    </source>
</evidence>
<evidence type="ECO:0000256" key="4">
    <source>
        <dbReference type="ARBA" id="ARBA00012155"/>
    </source>
</evidence>
<name>A0A9P8SM92_9HYPO</name>
<dbReference type="Pfam" id="PF13621">
    <property type="entry name" value="Cupin_8"/>
    <property type="match status" value="1"/>
</dbReference>
<dbReference type="FunFam" id="2.60.120.650:FF:000043">
    <property type="entry name" value="tRNA wybutosine-synthesizing protein 4"/>
    <property type="match status" value="1"/>
</dbReference>
<keyword evidence="8" id="KW-0808">Transferase</keyword>
<evidence type="ECO:0000313" key="18">
    <source>
        <dbReference type="EMBL" id="KAH0968328.1"/>
    </source>
</evidence>
<evidence type="ECO:0000256" key="9">
    <source>
        <dbReference type="ARBA" id="ARBA00022691"/>
    </source>
</evidence>
<evidence type="ECO:0000313" key="19">
    <source>
        <dbReference type="Proteomes" id="UP000824596"/>
    </source>
</evidence>
<dbReference type="SMART" id="SM00558">
    <property type="entry name" value="JmjC"/>
    <property type="match status" value="1"/>
</dbReference>
<organism evidence="18 19">
    <name type="scientific">Hirsutella rhossiliensis</name>
    <dbReference type="NCBI Taxonomy" id="111463"/>
    <lineage>
        <taxon>Eukaryota</taxon>
        <taxon>Fungi</taxon>
        <taxon>Dikarya</taxon>
        <taxon>Ascomycota</taxon>
        <taxon>Pezizomycotina</taxon>
        <taxon>Sordariomycetes</taxon>
        <taxon>Hypocreomycetidae</taxon>
        <taxon>Hypocreales</taxon>
        <taxon>Ophiocordycipitaceae</taxon>
        <taxon>Hirsutella</taxon>
    </lineage>
</organism>
<evidence type="ECO:0000256" key="3">
    <source>
        <dbReference type="ARBA" id="ARBA00010703"/>
    </source>
</evidence>
<dbReference type="InterPro" id="IPR007213">
    <property type="entry name" value="Ppm1/Ppm2/Tcmp"/>
</dbReference>
<dbReference type="InterPro" id="IPR015915">
    <property type="entry name" value="Kelch-typ_b-propeller"/>
</dbReference>
<feature type="domain" description="JmjC" evidence="17">
    <location>
        <begin position="646"/>
        <end position="800"/>
    </location>
</feature>
<dbReference type="InterPro" id="IPR029063">
    <property type="entry name" value="SAM-dependent_MTases_sf"/>
</dbReference>
<dbReference type="AlphaFoldDB" id="A0A9P8SM92"/>
<dbReference type="InterPro" id="IPR041667">
    <property type="entry name" value="Cupin_8"/>
</dbReference>
<dbReference type="GeneID" id="68350099"/>
<proteinExistence type="inferred from homology"/>
<evidence type="ECO:0000256" key="8">
    <source>
        <dbReference type="ARBA" id="ARBA00022679"/>
    </source>
</evidence>
<evidence type="ECO:0000256" key="1">
    <source>
        <dbReference type="ARBA" id="ARBA00001806"/>
    </source>
</evidence>
<dbReference type="EC" id="2.3.1.231" evidence="4"/>
<dbReference type="OrthoDB" id="47172at2759"/>
<keyword evidence="19" id="KW-1185">Reference proteome</keyword>
<sequence>MLPTTALNRAARAQTLDDIVMGTNNSSIVSKRSVERLYFPNEPHFFRYFVPKFQRRSPLINRGYWLRLRAIDVVLRHFITRSLTKKRVIINLGCGSDVLPWQCNTRYASACDGLLFIDIDFPDLILKKRAVVLQTPQLRELLGDDFQVNDLDQDRVLLKSERYCQVGCDLRNLDELHQTLETILPLSGCEMLFVAEVSITYMETCYADDLVQWASSLGQAEFCLLEHLLPQGADQPFAATMLSHLNKLNAPPRGWRQVEVWDLWEVWSSDHFLTKAQRAFLDEVEPFDEWEEFMLFARHYALVHASTSPANQDGKSLPNPTSENRRDAAEVSLEVECHQTNAPRRRFGEAMTVSSSMGRQSAIHMMGLGSNGRADSSDVYSLGRHDDLPKLPLIGPPPLESQWTIEFKSIVPTLSRQIGDPLSRFGARCVELGSCTVVCGGMGQDPSVQGRDLVVVSIRDDGSYTTAPLRCQDAACMPFMVGSSVIACEDRLVIIGGGATCFSMGTFWETGVYSITAHDGLWQIVNCASRGSRPAGQPAAKTIVTSVPRIRLGAEKGFDEILGDGKPVIIEGLGLGDCLRKWTSDYLLQQVGGNTEVIVHECHRDTEKMDFNSKNFRYVRDSFEAVMAKMQAGGRLYLRSLSHRKPSEQPANLEEDFPRLAEDFCLPPELNYVSRNLFSSVLRVSGRVNMWLHYDVMANVYTQIVGRKRMVLFPPSDVGHLSFAPGASSSSLDVLASLEAPNLAATRPHEAELGPGDLLFLPPLWLHTSEPTSDLSVAVNVFFRDLESGYATGRDVYGNRDLAAYEKGRQDAMRIAKGFQQLPLETRRFYLTRIADELRVAAEEG</sequence>
<dbReference type="Gene3D" id="2.120.10.80">
    <property type="entry name" value="Kelch-type beta propeller"/>
    <property type="match status" value="1"/>
</dbReference>
<evidence type="ECO:0000256" key="10">
    <source>
        <dbReference type="ARBA" id="ARBA00022694"/>
    </source>
</evidence>
<protein>
    <recommendedName>
        <fullName evidence="6">tRNA wybutosine-synthesizing protein 4</fullName>
        <ecNumber evidence="5">2.1.1.290</ecNumber>
        <ecNumber evidence="4">2.3.1.231</ecNumber>
    </recommendedName>
    <alternativeName>
        <fullName evidence="13">Leucine carboxyl methyltransferase 2</fullName>
    </alternativeName>
    <alternativeName>
        <fullName evidence="14">tRNA(Phe) (7-(3-amino-3-(methoxycarbonyl)propyl)wyosine(37)-N)-methoxycarbonyltransferase</fullName>
    </alternativeName>
    <alternativeName>
        <fullName evidence="12">tRNA(Phe) (7-(3-amino-3-carboxypropyl)wyosine(37)-O)-methyltransferase</fullName>
    </alternativeName>
</protein>
<evidence type="ECO:0000256" key="2">
    <source>
        <dbReference type="ARBA" id="ARBA00004797"/>
    </source>
</evidence>
<dbReference type="EC" id="2.1.1.290" evidence="5"/>
<gene>
    <name evidence="18" type="ORF">HRG_00970</name>
</gene>
<evidence type="ECO:0000256" key="15">
    <source>
        <dbReference type="ARBA" id="ARBA00049250"/>
    </source>
</evidence>
<dbReference type="SUPFAM" id="SSF51197">
    <property type="entry name" value="Clavaminate synthase-like"/>
    <property type="match status" value="1"/>
</dbReference>
<dbReference type="Gene3D" id="6.10.140.1470">
    <property type="match status" value="1"/>
</dbReference>
<evidence type="ECO:0000256" key="11">
    <source>
        <dbReference type="ARBA" id="ARBA00025588"/>
    </source>
</evidence>
<dbReference type="InterPro" id="IPR003347">
    <property type="entry name" value="JmjC_dom"/>
</dbReference>
<comment type="pathway">
    <text evidence="2">tRNA modification; wybutosine-tRNA(Phe) biosynthesis.</text>
</comment>
<dbReference type="Gene3D" id="2.60.120.650">
    <property type="entry name" value="Cupin"/>
    <property type="match status" value="1"/>
</dbReference>
<comment type="catalytic activity">
    <reaction evidence="15">
        <text>7-[(3S)-(3-amino-3-methoxycarbonyl)propyl]wyosine(37) in tRNA(Phe) + S-adenosyl-L-methionine + CO2 = wybutosine(37) in tRNA(Phe) + S-adenosyl-L-homocysteine + 2 H(+)</text>
        <dbReference type="Rhea" id="RHEA:37119"/>
        <dbReference type="Rhea" id="RHEA-COMP:11844"/>
        <dbReference type="Rhea" id="RHEA-COMP:11847"/>
        <dbReference type="ChEBI" id="CHEBI:15378"/>
        <dbReference type="ChEBI" id="CHEBI:16526"/>
        <dbReference type="ChEBI" id="CHEBI:57856"/>
        <dbReference type="ChEBI" id="CHEBI:59789"/>
        <dbReference type="ChEBI" id="CHEBI:73544"/>
        <dbReference type="ChEBI" id="CHEBI:74275"/>
        <dbReference type="EC" id="2.3.1.231"/>
    </reaction>
</comment>
<dbReference type="PANTHER" id="PTHR46529:SF1">
    <property type="entry name" value="TRNA WYBUTOSINE-SYNTHESIZING PROTEIN 4"/>
    <property type="match status" value="1"/>
</dbReference>
<dbReference type="Pfam" id="PF13418">
    <property type="entry name" value="Beta-prop_TYW4"/>
    <property type="match status" value="1"/>
</dbReference>
<dbReference type="EMBL" id="JAIZPD010000001">
    <property type="protein sequence ID" value="KAH0968328.1"/>
    <property type="molecule type" value="Genomic_DNA"/>
</dbReference>
<dbReference type="SUPFAM" id="SSF53335">
    <property type="entry name" value="S-adenosyl-L-methionine-dependent methyltransferases"/>
    <property type="match status" value="1"/>
</dbReference>
<reference evidence="18" key="1">
    <citation type="submission" date="2021-09" db="EMBL/GenBank/DDBJ databases">
        <title>A high-quality genome of the endoparasitic fungus Hirsutella rhossiliensis with a comparison of Hirsutella genomes reveals transposable elements contributing to genome size variation.</title>
        <authorList>
            <person name="Lin R."/>
            <person name="Jiao Y."/>
            <person name="Sun X."/>
            <person name="Ling J."/>
            <person name="Xie B."/>
            <person name="Cheng X."/>
        </authorList>
    </citation>
    <scope>NUCLEOTIDE SEQUENCE</scope>
    <source>
        <strain evidence="18">HR02</strain>
    </source>
</reference>
<keyword evidence="7" id="KW-0489">Methyltransferase</keyword>
<comment type="catalytic activity">
    <reaction evidence="1">
        <text>7-[(3S)-3-amino-3-carboxypropyl]wyosine(37) in tRNA(Phe) + S-adenosyl-L-methionine = 7-[(3S)-(3-amino-3-methoxycarbonyl)propyl]wyosine(37) in tRNA(Phe) + S-adenosyl-L-homocysteine</text>
        <dbReference type="Rhea" id="RHEA:36903"/>
        <dbReference type="Rhea" id="RHEA-COMP:10379"/>
        <dbReference type="Rhea" id="RHEA-COMP:11844"/>
        <dbReference type="ChEBI" id="CHEBI:57856"/>
        <dbReference type="ChEBI" id="CHEBI:59789"/>
        <dbReference type="ChEBI" id="CHEBI:73543"/>
        <dbReference type="ChEBI" id="CHEBI:74275"/>
        <dbReference type="EC" id="2.1.1.290"/>
    </reaction>
</comment>
<evidence type="ECO:0000256" key="13">
    <source>
        <dbReference type="ARBA" id="ARBA00030231"/>
    </source>
</evidence>
<dbReference type="Pfam" id="PF04072">
    <property type="entry name" value="LCM"/>
    <property type="match status" value="1"/>
</dbReference>
<keyword evidence="10" id="KW-0819">tRNA processing</keyword>
<evidence type="ECO:0000256" key="16">
    <source>
        <dbReference type="SAM" id="MobiDB-lite"/>
    </source>
</evidence>
<evidence type="ECO:0000256" key="6">
    <source>
        <dbReference type="ARBA" id="ARBA00018045"/>
    </source>
</evidence>
<dbReference type="PROSITE" id="PS51184">
    <property type="entry name" value="JMJC"/>
    <property type="match status" value="1"/>
</dbReference>
<feature type="compositionally biased region" description="Polar residues" evidence="16">
    <location>
        <begin position="308"/>
        <end position="322"/>
    </location>
</feature>
<evidence type="ECO:0000256" key="7">
    <source>
        <dbReference type="ARBA" id="ARBA00022603"/>
    </source>
</evidence>
<comment type="similarity">
    <text evidence="3">Belongs to the methyltransferase superfamily. LCMT family.</text>
</comment>
<dbReference type="GO" id="GO:0031591">
    <property type="term" value="P:wybutosine biosynthetic process"/>
    <property type="evidence" value="ECO:0007669"/>
    <property type="project" value="TreeGrafter"/>
</dbReference>
<evidence type="ECO:0000256" key="14">
    <source>
        <dbReference type="ARBA" id="ARBA00030847"/>
    </source>
</evidence>
<dbReference type="GO" id="GO:0030488">
    <property type="term" value="P:tRNA methylation"/>
    <property type="evidence" value="ECO:0007669"/>
    <property type="project" value="TreeGrafter"/>
</dbReference>